<dbReference type="Proteomes" id="UP001311232">
    <property type="component" value="Unassembled WGS sequence"/>
</dbReference>
<comment type="caution">
    <text evidence="2">The sequence shown here is derived from an EMBL/GenBank/DDBJ whole genome shotgun (WGS) entry which is preliminary data.</text>
</comment>
<evidence type="ECO:0000256" key="1">
    <source>
        <dbReference type="SAM" id="SignalP"/>
    </source>
</evidence>
<sequence length="141" mass="16244">MVSRVCPLMVLIWVWCLLAEGSPLRDVNNTQDVYQAEEHSSITLTMSPVNTTSDSLQIHLMRLDPLTRIYLYDSRNNLKVITDKQFRGRLQCDLQLVRNGRIECLLSDLRLNDSGIYQWIVAADGRINLQKSQLKVRGKLK</sequence>
<accession>A0AAV9SID2</accession>
<feature type="chain" id="PRO_5043731977" description="Immunoglobulin V-set domain-containing protein" evidence="1">
    <location>
        <begin position="22"/>
        <end position="141"/>
    </location>
</feature>
<evidence type="ECO:0000313" key="3">
    <source>
        <dbReference type="Proteomes" id="UP001311232"/>
    </source>
</evidence>
<reference evidence="2 3" key="1">
    <citation type="submission" date="2021-06" db="EMBL/GenBank/DDBJ databases">
        <authorList>
            <person name="Palmer J.M."/>
        </authorList>
    </citation>
    <scope>NUCLEOTIDE SEQUENCE [LARGE SCALE GENOMIC DNA]</scope>
    <source>
        <strain evidence="2 3">MEX-2019</strain>
        <tissue evidence="2">Muscle</tissue>
    </source>
</reference>
<evidence type="ECO:0000313" key="2">
    <source>
        <dbReference type="EMBL" id="KAK5621126.1"/>
    </source>
</evidence>
<dbReference type="AlphaFoldDB" id="A0AAV9SID2"/>
<organism evidence="2 3">
    <name type="scientific">Crenichthys baileyi</name>
    <name type="common">White River springfish</name>
    <dbReference type="NCBI Taxonomy" id="28760"/>
    <lineage>
        <taxon>Eukaryota</taxon>
        <taxon>Metazoa</taxon>
        <taxon>Chordata</taxon>
        <taxon>Craniata</taxon>
        <taxon>Vertebrata</taxon>
        <taxon>Euteleostomi</taxon>
        <taxon>Actinopterygii</taxon>
        <taxon>Neopterygii</taxon>
        <taxon>Teleostei</taxon>
        <taxon>Neoteleostei</taxon>
        <taxon>Acanthomorphata</taxon>
        <taxon>Ovalentaria</taxon>
        <taxon>Atherinomorphae</taxon>
        <taxon>Cyprinodontiformes</taxon>
        <taxon>Goodeidae</taxon>
        <taxon>Crenichthys</taxon>
    </lineage>
</organism>
<name>A0AAV9SID2_9TELE</name>
<dbReference type="Gene3D" id="2.60.40.10">
    <property type="entry name" value="Immunoglobulins"/>
    <property type="match status" value="1"/>
</dbReference>
<feature type="signal peptide" evidence="1">
    <location>
        <begin position="1"/>
        <end position="21"/>
    </location>
</feature>
<dbReference type="InterPro" id="IPR013783">
    <property type="entry name" value="Ig-like_fold"/>
</dbReference>
<proteinExistence type="predicted"/>
<gene>
    <name evidence="2" type="ORF">CRENBAI_013463</name>
</gene>
<evidence type="ECO:0008006" key="4">
    <source>
        <dbReference type="Google" id="ProtNLM"/>
    </source>
</evidence>
<keyword evidence="3" id="KW-1185">Reference proteome</keyword>
<keyword evidence="1" id="KW-0732">Signal</keyword>
<dbReference type="EMBL" id="JAHHUM010000316">
    <property type="protein sequence ID" value="KAK5621126.1"/>
    <property type="molecule type" value="Genomic_DNA"/>
</dbReference>
<protein>
    <recommendedName>
        <fullName evidence="4">Immunoglobulin V-set domain-containing protein</fullName>
    </recommendedName>
</protein>